<reference evidence="2 3" key="1">
    <citation type="submission" date="2018-02" db="EMBL/GenBank/DDBJ databases">
        <title>Genome sequencing of Solimonas sp. HR-BB.</title>
        <authorList>
            <person name="Lee Y."/>
            <person name="Jeon C.O."/>
        </authorList>
    </citation>
    <scope>NUCLEOTIDE SEQUENCE [LARGE SCALE GENOMIC DNA]</scope>
    <source>
        <strain evidence="2 3">HR-BB</strain>
    </source>
</reference>
<dbReference type="EMBL" id="PSNW01000016">
    <property type="protein sequence ID" value="PPE72061.1"/>
    <property type="molecule type" value="Genomic_DNA"/>
</dbReference>
<evidence type="ECO:0000313" key="3">
    <source>
        <dbReference type="Proteomes" id="UP000238220"/>
    </source>
</evidence>
<accession>A0A2S5TAM7</accession>
<name>A0A2S5TAM7_9GAMM</name>
<protein>
    <submittedName>
        <fullName evidence="2">Uncharacterized protein</fullName>
    </submittedName>
</protein>
<evidence type="ECO:0000313" key="2">
    <source>
        <dbReference type="EMBL" id="PPE72061.1"/>
    </source>
</evidence>
<feature type="compositionally biased region" description="Pro residues" evidence="1">
    <location>
        <begin position="88"/>
        <end position="98"/>
    </location>
</feature>
<comment type="caution">
    <text evidence="2">The sequence shown here is derived from an EMBL/GenBank/DDBJ whole genome shotgun (WGS) entry which is preliminary data.</text>
</comment>
<proteinExistence type="predicted"/>
<feature type="region of interest" description="Disordered" evidence="1">
    <location>
        <begin position="83"/>
        <end position="117"/>
    </location>
</feature>
<dbReference type="Proteomes" id="UP000238220">
    <property type="component" value="Unassembled WGS sequence"/>
</dbReference>
<organism evidence="2 3">
    <name type="scientific">Solimonas fluminis</name>
    <dbReference type="NCBI Taxonomy" id="2086571"/>
    <lineage>
        <taxon>Bacteria</taxon>
        <taxon>Pseudomonadati</taxon>
        <taxon>Pseudomonadota</taxon>
        <taxon>Gammaproteobacteria</taxon>
        <taxon>Nevskiales</taxon>
        <taxon>Nevskiaceae</taxon>
        <taxon>Solimonas</taxon>
    </lineage>
</organism>
<gene>
    <name evidence="2" type="ORF">C3942_20410</name>
</gene>
<keyword evidence="3" id="KW-1185">Reference proteome</keyword>
<dbReference type="AlphaFoldDB" id="A0A2S5TAM7"/>
<evidence type="ECO:0000256" key="1">
    <source>
        <dbReference type="SAM" id="MobiDB-lite"/>
    </source>
</evidence>
<dbReference type="RefSeq" id="WP_104232217.1">
    <property type="nucleotide sequence ID" value="NZ_PSNW01000016.1"/>
</dbReference>
<sequence>MAADRFSRYEICPVYEDGQNGLVERCASRDAALRMAFGSRGRAFWRLFGWTPGGPAVAVGDFFSFEDASKVYQLITGVPAPEEDAAAIPPPRVRPPLQPARARRPLPVALGSHPPPP</sequence>